<organism evidence="2 3">
    <name type="scientific">Telmatospirillum siberiense</name>
    <dbReference type="NCBI Taxonomy" id="382514"/>
    <lineage>
        <taxon>Bacteria</taxon>
        <taxon>Pseudomonadati</taxon>
        <taxon>Pseudomonadota</taxon>
        <taxon>Alphaproteobacteria</taxon>
        <taxon>Rhodospirillales</taxon>
        <taxon>Rhodospirillaceae</taxon>
        <taxon>Telmatospirillum</taxon>
    </lineage>
</organism>
<keyword evidence="3" id="KW-1185">Reference proteome</keyword>
<accession>A0A2N3Q0Q8</accession>
<dbReference type="EMBL" id="PIUM01000002">
    <property type="protein sequence ID" value="PKU26232.1"/>
    <property type="molecule type" value="Genomic_DNA"/>
</dbReference>
<dbReference type="OrthoDB" id="1495896at2"/>
<proteinExistence type="predicted"/>
<dbReference type="Proteomes" id="UP000233293">
    <property type="component" value="Unassembled WGS sequence"/>
</dbReference>
<evidence type="ECO:0000256" key="1">
    <source>
        <dbReference type="SAM" id="Phobius"/>
    </source>
</evidence>
<keyword evidence="1" id="KW-0472">Membrane</keyword>
<dbReference type="InterPro" id="IPR008620">
    <property type="entry name" value="FixH"/>
</dbReference>
<evidence type="ECO:0008006" key="4">
    <source>
        <dbReference type="Google" id="ProtNLM"/>
    </source>
</evidence>
<comment type="caution">
    <text evidence="2">The sequence shown here is derived from an EMBL/GenBank/DDBJ whole genome shotgun (WGS) entry which is preliminary data.</text>
</comment>
<dbReference type="AlphaFoldDB" id="A0A2N3Q0Q8"/>
<dbReference type="RefSeq" id="WP_101249194.1">
    <property type="nucleotide sequence ID" value="NZ_PIUM01000002.1"/>
</dbReference>
<dbReference type="Pfam" id="PF05751">
    <property type="entry name" value="FixH"/>
    <property type="match status" value="1"/>
</dbReference>
<reference evidence="3" key="1">
    <citation type="submission" date="2017-12" db="EMBL/GenBank/DDBJ databases">
        <title>Draft genome sequence of Telmatospirillum siberiense 26-4b1T, an acidotolerant peatland alphaproteobacterium potentially involved in sulfur cycling.</title>
        <authorList>
            <person name="Hausmann B."/>
            <person name="Pjevac P."/>
            <person name="Schreck K."/>
            <person name="Herbold C.W."/>
            <person name="Daims H."/>
            <person name="Wagner M."/>
            <person name="Pester M."/>
            <person name="Loy A."/>
        </authorList>
    </citation>
    <scope>NUCLEOTIDE SEQUENCE [LARGE SCALE GENOMIC DNA]</scope>
    <source>
        <strain evidence="3">26-4b1</strain>
    </source>
</reference>
<keyword evidence="1" id="KW-1133">Transmembrane helix</keyword>
<feature type="transmembrane region" description="Helical" evidence="1">
    <location>
        <begin position="20"/>
        <end position="43"/>
    </location>
</feature>
<name>A0A2N3Q0Q8_9PROT</name>
<evidence type="ECO:0000313" key="3">
    <source>
        <dbReference type="Proteomes" id="UP000233293"/>
    </source>
</evidence>
<protein>
    <recommendedName>
        <fullName evidence="4">Nitrogen fixation protein FixH</fullName>
    </recommendedName>
</protein>
<keyword evidence="1" id="KW-0812">Transmembrane</keyword>
<sequence length="174" mass="18969">MTQSASVSSPMSGRRPGWWYPYIYVGVFLVVLAVNLIFMFSAIHTFSGLSTDQAYDKGLKYNEEIASAKRQQQLGWTVTAEVRATAPTAAVPHGADILVTFKDKDGRPVTGLQGDVSFIRPAQAGHDGSGTMAEQGQGRYLIAAVLPLAGQWDLEVAARRGDVSYRFAQRIYLP</sequence>
<evidence type="ECO:0000313" key="2">
    <source>
        <dbReference type="EMBL" id="PKU26232.1"/>
    </source>
</evidence>
<gene>
    <name evidence="2" type="ORF">CWS72_03675</name>
</gene>